<dbReference type="Proteomes" id="UP000827889">
    <property type="component" value="Chromosome 1"/>
</dbReference>
<evidence type="ECO:0000256" key="1">
    <source>
        <dbReference type="SAM" id="MobiDB-lite"/>
    </source>
</evidence>
<reference evidence="3" key="2">
    <citation type="submission" date="2025-08" db="UniProtKB">
        <authorList>
            <consortium name="RefSeq"/>
        </authorList>
    </citation>
    <scope>IDENTIFICATION</scope>
    <source>
        <tissue evidence="3">Leaf</tissue>
    </source>
</reference>
<feature type="region of interest" description="Disordered" evidence="1">
    <location>
        <begin position="1"/>
        <end position="98"/>
    </location>
</feature>
<dbReference type="PANTHER" id="PTHR35322">
    <property type="entry name" value="PROTEIN CPR-5"/>
    <property type="match status" value="1"/>
</dbReference>
<reference evidence="2" key="1">
    <citation type="submission" date="2025-05" db="UniProtKB">
        <authorList>
            <consortium name="RefSeq"/>
        </authorList>
    </citation>
    <scope>NUCLEOTIDE SEQUENCE [LARGE SCALE GENOMIC DNA]</scope>
</reference>
<dbReference type="InterPro" id="IPR044708">
    <property type="entry name" value="CPR5"/>
</dbReference>
<accession>A0ABM3HVR4</accession>
<feature type="compositionally biased region" description="Pro residues" evidence="1">
    <location>
        <begin position="1"/>
        <end position="10"/>
    </location>
</feature>
<feature type="compositionally biased region" description="Polar residues" evidence="1">
    <location>
        <begin position="21"/>
        <end position="34"/>
    </location>
</feature>
<evidence type="ECO:0000313" key="3">
    <source>
        <dbReference type="RefSeq" id="XP_048140693.1"/>
    </source>
</evidence>
<name>A0ABM3HVR4_9MYRT</name>
<protein>
    <submittedName>
        <fullName evidence="3">Protein CPR-5</fullName>
    </submittedName>
</protein>
<proteinExistence type="predicted"/>
<sequence>MDAVPAPPPAAETTPTLSPPISTQEPIDALNSSIPDRARPPAETPSPSSKPVGEKTKIKKRKKLKGVSSDAASSSSARPLRRPAERGPRAPCRRRGPRVMLGTAQSAGLEAIALSLGVSFAAVVAQVLEREYTTREKMSVDHLSQICTSAVRESLSNEFGNKFARLASIFEMSFGIALRTLRLIGESSSQEEVYQLDQQDVTVTTSNMSPRESMDGGSCSSSLKECRTEQVLCHSNGPNHLNMLEGAQQHFQGDSMNCQISRQREENQLACISRSRSGPLISQPIRSTFEKSVLEQTRSNDLKELELGLAVKKMTLKEAQLSLTYDANHLERSKLAMGISKASFKAEKFKNELEDARHSELLKKCIDCLVAGLIIMSLSLLYGAYVFSYQRVAEATESCSPSTQ</sequence>
<gene>
    <name evidence="3" type="primary">LOC115738958</name>
</gene>
<organism evidence="2 3">
    <name type="scientific">Rhodamnia argentea</name>
    <dbReference type="NCBI Taxonomy" id="178133"/>
    <lineage>
        <taxon>Eukaryota</taxon>
        <taxon>Viridiplantae</taxon>
        <taxon>Streptophyta</taxon>
        <taxon>Embryophyta</taxon>
        <taxon>Tracheophyta</taxon>
        <taxon>Spermatophyta</taxon>
        <taxon>Magnoliopsida</taxon>
        <taxon>eudicotyledons</taxon>
        <taxon>Gunneridae</taxon>
        <taxon>Pentapetalae</taxon>
        <taxon>rosids</taxon>
        <taxon>malvids</taxon>
        <taxon>Myrtales</taxon>
        <taxon>Myrtaceae</taxon>
        <taxon>Myrtoideae</taxon>
        <taxon>Myrteae</taxon>
        <taxon>Australasian group</taxon>
        <taxon>Rhodamnia</taxon>
    </lineage>
</organism>
<evidence type="ECO:0000313" key="2">
    <source>
        <dbReference type="Proteomes" id="UP000827889"/>
    </source>
</evidence>
<feature type="compositionally biased region" description="Low complexity" evidence="1">
    <location>
        <begin position="68"/>
        <end position="78"/>
    </location>
</feature>
<keyword evidence="2" id="KW-1185">Reference proteome</keyword>
<feature type="compositionally biased region" description="Low complexity" evidence="1">
    <location>
        <begin position="11"/>
        <end position="20"/>
    </location>
</feature>
<dbReference type="RefSeq" id="XP_048140693.1">
    <property type="nucleotide sequence ID" value="XM_048284736.1"/>
</dbReference>
<dbReference type="PANTHER" id="PTHR35322:SF2">
    <property type="entry name" value="PROTEIN CPR-5"/>
    <property type="match status" value="1"/>
</dbReference>
<dbReference type="GeneID" id="115738958"/>